<gene>
    <name evidence="2" type="ORF">B0H94_106151</name>
</gene>
<sequence>MEIPAARVVDYMKRELASLEQAVQVSDDQTAREKAKQLQLYCELLQEEAPQQQIQPSQFQPAPQPPVQSQPAPAPQRAEVPKAEGNLLEF</sequence>
<dbReference type="Pfam" id="PF17261">
    <property type="entry name" value="DUF5327"/>
    <property type="match status" value="1"/>
</dbReference>
<evidence type="ECO:0000256" key="1">
    <source>
        <dbReference type="SAM" id="MobiDB-lite"/>
    </source>
</evidence>
<keyword evidence="3" id="KW-1185">Reference proteome</keyword>
<proteinExistence type="predicted"/>
<dbReference type="RefSeq" id="WP_106588565.1">
    <property type="nucleotide sequence ID" value="NZ_PYAV01000006.1"/>
</dbReference>
<name>A0A2P8HI47_9BACI</name>
<dbReference type="EMBL" id="PYAV01000006">
    <property type="protein sequence ID" value="PSL45896.1"/>
    <property type="molecule type" value="Genomic_DNA"/>
</dbReference>
<feature type="compositionally biased region" description="Low complexity" evidence="1">
    <location>
        <begin position="49"/>
        <end position="61"/>
    </location>
</feature>
<comment type="caution">
    <text evidence="2">The sequence shown here is derived from an EMBL/GenBank/DDBJ whole genome shotgun (WGS) entry which is preliminary data.</text>
</comment>
<feature type="region of interest" description="Disordered" evidence="1">
    <location>
        <begin position="49"/>
        <end position="90"/>
    </location>
</feature>
<feature type="compositionally biased region" description="Pro residues" evidence="1">
    <location>
        <begin position="62"/>
        <end position="74"/>
    </location>
</feature>
<evidence type="ECO:0000313" key="2">
    <source>
        <dbReference type="EMBL" id="PSL45896.1"/>
    </source>
</evidence>
<dbReference type="AlphaFoldDB" id="A0A2P8HI47"/>
<protein>
    <submittedName>
        <fullName evidence="2">Uncharacterized protein</fullName>
    </submittedName>
</protein>
<dbReference type="Proteomes" id="UP000242310">
    <property type="component" value="Unassembled WGS sequence"/>
</dbReference>
<evidence type="ECO:0000313" key="3">
    <source>
        <dbReference type="Proteomes" id="UP000242310"/>
    </source>
</evidence>
<dbReference type="InterPro" id="IPR035218">
    <property type="entry name" value="DUF5327"/>
</dbReference>
<reference evidence="2 3" key="1">
    <citation type="submission" date="2018-03" db="EMBL/GenBank/DDBJ databases">
        <title>Genomic Encyclopedia of Type Strains, Phase III (KMG-III): the genomes of soil and plant-associated and newly described type strains.</title>
        <authorList>
            <person name="Whitman W."/>
        </authorList>
    </citation>
    <scope>NUCLEOTIDE SEQUENCE [LARGE SCALE GENOMIC DNA]</scope>
    <source>
        <strain evidence="2 3">CGMCC 1.07653</strain>
    </source>
</reference>
<organism evidence="2 3">
    <name type="scientific">Salsuginibacillus halophilus</name>
    <dbReference type="NCBI Taxonomy" id="517424"/>
    <lineage>
        <taxon>Bacteria</taxon>
        <taxon>Bacillati</taxon>
        <taxon>Bacillota</taxon>
        <taxon>Bacilli</taxon>
        <taxon>Bacillales</taxon>
        <taxon>Bacillaceae</taxon>
        <taxon>Salsuginibacillus</taxon>
    </lineage>
</organism>
<accession>A0A2P8HI47</accession>